<dbReference type="Pfam" id="PF12937">
    <property type="entry name" value="F-box-like"/>
    <property type="match status" value="1"/>
</dbReference>
<dbReference type="RefSeq" id="XP_051361378.1">
    <property type="nucleotide sequence ID" value="XM_051507419.1"/>
</dbReference>
<dbReference type="Pfam" id="PF25499">
    <property type="entry name" value="Beta-prop_pof12"/>
    <property type="match status" value="1"/>
</dbReference>
<keyword evidence="6" id="KW-1185">Reference proteome</keyword>
<reference evidence="5" key="2">
    <citation type="submission" date="2022-07" db="EMBL/GenBank/DDBJ databases">
        <authorList>
            <person name="Goncalves M.F.M."/>
            <person name="Hilario S."/>
            <person name="Van De Peer Y."/>
            <person name="Esteves A.C."/>
            <person name="Alves A."/>
        </authorList>
    </citation>
    <scope>NUCLEOTIDE SEQUENCE</scope>
    <source>
        <strain evidence="5">MUM 19.33</strain>
    </source>
</reference>
<name>A0A9P9XZ39_9HYPO</name>
<evidence type="ECO:0000256" key="1">
    <source>
        <dbReference type="ARBA" id="ARBA00007968"/>
    </source>
</evidence>
<dbReference type="InterPro" id="IPR001810">
    <property type="entry name" value="F-box_dom"/>
</dbReference>
<feature type="region of interest" description="Disordered" evidence="3">
    <location>
        <begin position="110"/>
        <end position="129"/>
    </location>
</feature>
<comment type="similarity">
    <text evidence="1">Belongs to the WD repeat MET30/SCONB/SCON-2 family.</text>
</comment>
<dbReference type="PANTHER" id="PTHR46731:SF1">
    <property type="entry name" value="F-BOX ONLY PROTEIN 15"/>
    <property type="match status" value="1"/>
</dbReference>
<dbReference type="Gene3D" id="1.20.1280.50">
    <property type="match status" value="1"/>
</dbReference>
<dbReference type="PROSITE" id="PS50082">
    <property type="entry name" value="WD_REPEATS_2"/>
    <property type="match status" value="1"/>
</dbReference>
<dbReference type="Gene3D" id="2.130.10.10">
    <property type="entry name" value="YVTN repeat-like/Quinoprotein amine dehydrogenase"/>
    <property type="match status" value="1"/>
</dbReference>
<dbReference type="GeneID" id="75826683"/>
<organism evidence="5 6">
    <name type="scientific">Emericellopsis cladophorae</name>
    <dbReference type="NCBI Taxonomy" id="2686198"/>
    <lineage>
        <taxon>Eukaryota</taxon>
        <taxon>Fungi</taxon>
        <taxon>Dikarya</taxon>
        <taxon>Ascomycota</taxon>
        <taxon>Pezizomycotina</taxon>
        <taxon>Sordariomycetes</taxon>
        <taxon>Hypocreomycetidae</taxon>
        <taxon>Hypocreales</taxon>
        <taxon>Bionectriaceae</taxon>
        <taxon>Emericellopsis</taxon>
    </lineage>
</organism>
<sequence length="499" mass="54948">MHLKRRRSSSSHEPSSAPGATASSTQQQQQRKRARPYYEPPLHDLISRLPAELLVRILSNLPESTLISIAPVSKLFHRVTSDAHLWRGHYYRRFILPRAHLIPGFRKSPTAVTTVSTSPRKKSGGKEQENVDWKSAYKLLHNWARGRCEVDELELHQQPNTGKTLVKVVEGLAITADAASGLIIWDLRTRLPVARTKLGNDARPMCLAVDEEALSEGEVGIAVGFGDGTLGVWRTDLERNCLVLKCRTTDKKCCGIEGAAYCHPFILAASGKGQIFLYTLDHLKRHQPHLLRSLRSQTVRSPTALSMRRVGVSVVASIAYTIESIDGWAIGVQDLDIMSRPGHILPEVVHSRVGHSPPSGIAGRPGGLCYSHPYLLATLPDNTLLLHLCTATAAKLTISPGIRLWGHTSGISDAEITPRGKAVSVSAKGDEIRVWELEGRLGGRSIEVRPRLPDKEAATGSVGVLDQEMKNKVGFDEEMVIVLKEQSDGRESLMVYDFR</sequence>
<evidence type="ECO:0000313" key="5">
    <source>
        <dbReference type="EMBL" id="KAI6780522.1"/>
    </source>
</evidence>
<dbReference type="InterPro" id="IPR036047">
    <property type="entry name" value="F-box-like_dom_sf"/>
</dbReference>
<feature type="compositionally biased region" description="Low complexity" evidence="3">
    <location>
        <begin position="11"/>
        <end position="29"/>
    </location>
</feature>
<dbReference type="PANTHER" id="PTHR46731">
    <property type="entry name" value="F-BOX ONLY PROTEIN 15"/>
    <property type="match status" value="1"/>
</dbReference>
<dbReference type="InterPro" id="IPR036322">
    <property type="entry name" value="WD40_repeat_dom_sf"/>
</dbReference>
<accession>A0A9P9XZ39</accession>
<evidence type="ECO:0000259" key="4">
    <source>
        <dbReference type="PROSITE" id="PS50181"/>
    </source>
</evidence>
<evidence type="ECO:0000313" key="6">
    <source>
        <dbReference type="Proteomes" id="UP001055219"/>
    </source>
</evidence>
<reference evidence="5" key="1">
    <citation type="journal article" date="2021" name="J Fungi (Basel)">
        <title>Genomic and Metabolomic Analyses of the Marine Fungus Emericellopsis cladophorae: Insights into Saltwater Adaptability Mechanisms and Its Biosynthetic Potential.</title>
        <authorList>
            <person name="Goncalves M.F.M."/>
            <person name="Hilario S."/>
            <person name="Van de Peer Y."/>
            <person name="Esteves A.C."/>
            <person name="Alves A."/>
        </authorList>
    </citation>
    <scope>NUCLEOTIDE SEQUENCE</scope>
    <source>
        <strain evidence="5">MUM 19.33</strain>
    </source>
</reference>
<protein>
    <recommendedName>
        <fullName evidence="4">F-box domain-containing protein</fullName>
    </recommendedName>
</protein>
<feature type="domain" description="F-box" evidence="4">
    <location>
        <begin position="43"/>
        <end position="89"/>
    </location>
</feature>
<evidence type="ECO:0000256" key="3">
    <source>
        <dbReference type="SAM" id="MobiDB-lite"/>
    </source>
</evidence>
<evidence type="ECO:0000256" key="2">
    <source>
        <dbReference type="PROSITE-ProRule" id="PRU00221"/>
    </source>
</evidence>
<dbReference type="InterPro" id="IPR001680">
    <property type="entry name" value="WD40_rpt"/>
</dbReference>
<dbReference type="Proteomes" id="UP001055219">
    <property type="component" value="Unassembled WGS sequence"/>
</dbReference>
<feature type="repeat" description="WD" evidence="2">
    <location>
        <begin position="404"/>
        <end position="438"/>
    </location>
</feature>
<dbReference type="SUPFAM" id="SSF81383">
    <property type="entry name" value="F-box domain"/>
    <property type="match status" value="1"/>
</dbReference>
<gene>
    <name evidence="5" type="ORF">J7T54_000162</name>
</gene>
<proteinExistence type="inferred from homology"/>
<dbReference type="AlphaFoldDB" id="A0A9P9XZ39"/>
<dbReference type="PROSITE" id="PS50181">
    <property type="entry name" value="FBOX"/>
    <property type="match status" value="1"/>
</dbReference>
<comment type="caution">
    <text evidence="5">The sequence shown here is derived from an EMBL/GenBank/DDBJ whole genome shotgun (WGS) entry which is preliminary data.</text>
</comment>
<dbReference type="InterPro" id="IPR015943">
    <property type="entry name" value="WD40/YVTN_repeat-like_dom_sf"/>
</dbReference>
<dbReference type="GO" id="GO:0019005">
    <property type="term" value="C:SCF ubiquitin ligase complex"/>
    <property type="evidence" value="ECO:0007669"/>
    <property type="project" value="TreeGrafter"/>
</dbReference>
<dbReference type="SUPFAM" id="SSF50978">
    <property type="entry name" value="WD40 repeat-like"/>
    <property type="match status" value="1"/>
</dbReference>
<feature type="region of interest" description="Disordered" evidence="3">
    <location>
        <begin position="1"/>
        <end position="35"/>
    </location>
</feature>
<dbReference type="EMBL" id="JAGIXG020000031">
    <property type="protein sequence ID" value="KAI6780522.1"/>
    <property type="molecule type" value="Genomic_DNA"/>
</dbReference>
<keyword evidence="2" id="KW-0853">WD repeat</keyword>
<dbReference type="OrthoDB" id="3219396at2759"/>